<dbReference type="EMBL" id="JAANCM010000021">
    <property type="protein sequence ID" value="NHT78875.1"/>
    <property type="molecule type" value="Genomic_DNA"/>
</dbReference>
<dbReference type="InterPro" id="IPR009241">
    <property type="entry name" value="HigB-like"/>
</dbReference>
<comment type="caution">
    <text evidence="1">The sequence shown here is derived from an EMBL/GenBank/DDBJ whole genome shotgun (WGS) entry which is preliminary data.</text>
</comment>
<reference evidence="1" key="1">
    <citation type="submission" date="2020-03" db="EMBL/GenBank/DDBJ databases">
        <title>Ferranicluibacter endophyticum gen. nov., sp. nov., a new genus isolated from Rubus ulmifolius Schott. stem.</title>
        <authorList>
            <person name="Roca-Couso R."/>
            <person name="Flores-Felix J.D."/>
            <person name="Igual J.M."/>
            <person name="Rivas R."/>
        </authorList>
    </citation>
    <scope>NUCLEOTIDE SEQUENCE</scope>
    <source>
        <strain evidence="1">CRRU44</strain>
    </source>
</reference>
<proteinExistence type="predicted"/>
<organism evidence="1 2">
    <name type="scientific">Ferranicluibacter rubi</name>
    <dbReference type="NCBI Taxonomy" id="2715133"/>
    <lineage>
        <taxon>Bacteria</taxon>
        <taxon>Pseudomonadati</taxon>
        <taxon>Pseudomonadota</taxon>
        <taxon>Alphaproteobacteria</taxon>
        <taxon>Hyphomicrobiales</taxon>
        <taxon>Rhizobiaceae</taxon>
        <taxon>Ferranicluibacter</taxon>
    </lineage>
</organism>
<protein>
    <submittedName>
        <fullName evidence="1">Type II toxin-antitoxin system RelE/ParE family toxin</fullName>
    </submittedName>
</protein>
<keyword evidence="2" id="KW-1185">Reference proteome</keyword>
<dbReference type="AlphaFoldDB" id="A0AA44CD27"/>
<dbReference type="RefSeq" id="WP_167131027.1">
    <property type="nucleotide sequence ID" value="NZ_JAANCM010000021.1"/>
</dbReference>
<name>A0AA44CD27_9HYPH</name>
<accession>A0AA44CD27</accession>
<dbReference type="Pfam" id="PF05973">
    <property type="entry name" value="Gp49"/>
    <property type="match status" value="1"/>
</dbReference>
<gene>
    <name evidence="1" type="ORF">G8E10_24565</name>
</gene>
<dbReference type="Proteomes" id="UP001155840">
    <property type="component" value="Unassembled WGS sequence"/>
</dbReference>
<evidence type="ECO:0000313" key="2">
    <source>
        <dbReference type="Proteomes" id="UP001155840"/>
    </source>
</evidence>
<evidence type="ECO:0000313" key="1">
    <source>
        <dbReference type="EMBL" id="NHT78875.1"/>
    </source>
</evidence>
<sequence length="108" mass="12238">MKPVSFLGDSRDVLRHFPESVRYRAGVALRTLQHGLDPADWKPMKAIGSGVREIRIRDETGAFRIIYLATLADRVLVLHAFQKKTQATSQRDLDLAATRLRNWQASHG</sequence>